<dbReference type="RefSeq" id="WP_116412893.1">
    <property type="nucleotide sequence ID" value="NZ_NBXB01000045.1"/>
</dbReference>
<dbReference type="Proteomes" id="UP000256541">
    <property type="component" value="Unassembled WGS sequence"/>
</dbReference>
<reference evidence="1 2" key="1">
    <citation type="submission" date="2017-04" db="EMBL/GenBank/DDBJ databases">
        <title>Comparative genome analysis of Subtercola boreus.</title>
        <authorList>
            <person name="Cho Y.-J."/>
            <person name="Cho A."/>
            <person name="Kim O.-S."/>
            <person name="Lee J.-I."/>
        </authorList>
    </citation>
    <scope>NUCLEOTIDE SEQUENCE [LARGE SCALE GENOMIC DNA]</scope>
    <source>
        <strain evidence="1 2">P27479</strain>
    </source>
</reference>
<dbReference type="AlphaFoldDB" id="A0A3E0VT99"/>
<dbReference type="EMBL" id="NBXB01000045">
    <property type="protein sequence ID" value="RFA12117.1"/>
    <property type="molecule type" value="Genomic_DNA"/>
</dbReference>
<accession>A0A3E0VT99</accession>
<organism evidence="1 2">
    <name type="scientific">Subtercola boreus</name>
    <dbReference type="NCBI Taxonomy" id="120213"/>
    <lineage>
        <taxon>Bacteria</taxon>
        <taxon>Bacillati</taxon>
        <taxon>Actinomycetota</taxon>
        <taxon>Actinomycetes</taxon>
        <taxon>Micrococcales</taxon>
        <taxon>Microbacteriaceae</taxon>
        <taxon>Subtercola</taxon>
    </lineage>
</organism>
<evidence type="ECO:0000313" key="1">
    <source>
        <dbReference type="EMBL" id="RFA12117.1"/>
    </source>
</evidence>
<name>A0A3E0VT99_9MICO</name>
<gene>
    <name evidence="1" type="ORF">B7R22_16940</name>
</gene>
<protein>
    <submittedName>
        <fullName evidence="1">Uncharacterized protein</fullName>
    </submittedName>
</protein>
<evidence type="ECO:0000313" key="2">
    <source>
        <dbReference type="Proteomes" id="UP000256541"/>
    </source>
</evidence>
<sequence>MIRILKQERRPACDIFTIGEDGAQYVVQVVDRQSDILQKHITETKVWPFVAVGPKAGTGASPAFWAVATAVATAGGVCR</sequence>
<comment type="caution">
    <text evidence="1">The sequence shown here is derived from an EMBL/GenBank/DDBJ whole genome shotgun (WGS) entry which is preliminary data.</text>
</comment>
<proteinExistence type="predicted"/>